<protein>
    <recommendedName>
        <fullName evidence="3">Lipopolysaccharide biosynthesis protein</fullName>
    </recommendedName>
</protein>
<gene>
    <name evidence="1" type="ORF">AP75_10650</name>
</gene>
<evidence type="ECO:0000313" key="2">
    <source>
        <dbReference type="Proteomes" id="UP000197587"/>
    </source>
</evidence>
<dbReference type="Proteomes" id="UP000197587">
    <property type="component" value="Unassembled WGS sequence"/>
</dbReference>
<evidence type="ECO:0008006" key="3">
    <source>
        <dbReference type="Google" id="ProtNLM"/>
    </source>
</evidence>
<dbReference type="EMBL" id="JASZ02000025">
    <property type="protein sequence ID" value="OWK97580.1"/>
    <property type="molecule type" value="Genomic_DNA"/>
</dbReference>
<keyword evidence="2" id="KW-1185">Reference proteome</keyword>
<sequence length="343" mass="41462">MNLKGKKILFISAHFFGYEKAIIERLKKWGAEVDFYNERPSDSLLSKGIIRVNSGWYQRRINRYYRKILVEISKKKYDFFLLIKGESIPFFFLEAFREKNPLAEKIFYSYDAVDEYPKFQKLYPFFDKNFTFEPRDAKRFGLHFRPLFFIDDYKNIREIKEQKYDITFIGTAHTDRYAIGEKVREIAERHHLKTFFYYYAPGRTAFLLKWLFDRHLQHFDIKKLSFTKLKHAEIAEIYSQSFSVLDINKPFQNGLTIRTFEALASGKKILTTNSDIKNYPFFSEENVMILDRRNLKINKDFFETQFSEIDDEILSKMSLDSWIECLFLHHQDHYWGIKERNFE</sequence>
<organism evidence="1 2">
    <name type="scientific">Kaistella haifensis DSM 19056</name>
    <dbReference type="NCBI Taxonomy" id="1450526"/>
    <lineage>
        <taxon>Bacteria</taxon>
        <taxon>Pseudomonadati</taxon>
        <taxon>Bacteroidota</taxon>
        <taxon>Flavobacteriia</taxon>
        <taxon>Flavobacteriales</taxon>
        <taxon>Weeksellaceae</taxon>
        <taxon>Chryseobacterium group</taxon>
        <taxon>Kaistella</taxon>
    </lineage>
</organism>
<dbReference type="AlphaFoldDB" id="A0A246B889"/>
<reference evidence="1 2" key="1">
    <citation type="submission" date="2017-05" db="EMBL/GenBank/DDBJ databases">
        <title>Genome of Chryseobacterium haifense.</title>
        <authorList>
            <person name="Newman J.D."/>
        </authorList>
    </citation>
    <scope>NUCLEOTIDE SEQUENCE [LARGE SCALE GENOMIC DNA]</scope>
    <source>
        <strain evidence="1 2">DSM 19056</strain>
    </source>
</reference>
<evidence type="ECO:0000313" key="1">
    <source>
        <dbReference type="EMBL" id="OWK97580.1"/>
    </source>
</evidence>
<name>A0A246B889_9FLAO</name>
<accession>A0A246B889</accession>
<proteinExistence type="predicted"/>
<comment type="caution">
    <text evidence="1">The sequence shown here is derived from an EMBL/GenBank/DDBJ whole genome shotgun (WGS) entry which is preliminary data.</text>
</comment>
<dbReference type="RefSeq" id="WP_031501313.1">
    <property type="nucleotide sequence ID" value="NZ_JASZ02000025.1"/>
</dbReference>